<dbReference type="InterPro" id="IPR003251">
    <property type="entry name" value="Rr_diiron-bd_dom"/>
</dbReference>
<dbReference type="Proteomes" id="UP001329915">
    <property type="component" value="Chromosome"/>
</dbReference>
<keyword evidence="3" id="KW-1185">Reference proteome</keyword>
<reference evidence="2 3" key="1">
    <citation type="submission" date="2023-04" db="EMBL/GenBank/DDBJ databases">
        <authorList>
            <person name="Hsu D."/>
        </authorList>
    </citation>
    <scope>NUCLEOTIDE SEQUENCE [LARGE SCALE GENOMIC DNA]</scope>
    <source>
        <strain evidence="2 3">MK1</strain>
    </source>
</reference>
<dbReference type="Gene3D" id="1.20.1260.10">
    <property type="match status" value="1"/>
</dbReference>
<dbReference type="CDD" id="cd01045">
    <property type="entry name" value="Ferritin_like_AB"/>
    <property type="match status" value="1"/>
</dbReference>
<evidence type="ECO:0000313" key="3">
    <source>
        <dbReference type="Proteomes" id="UP001329915"/>
    </source>
</evidence>
<dbReference type="InterPro" id="IPR012347">
    <property type="entry name" value="Ferritin-like"/>
</dbReference>
<dbReference type="KEGG" id="dbc:MFMK1_002903"/>
<evidence type="ECO:0000313" key="2">
    <source>
        <dbReference type="EMBL" id="WRO23057.1"/>
    </source>
</evidence>
<dbReference type="AlphaFoldDB" id="A0AAU0URP6"/>
<accession>A0AAU0URP6</accession>
<dbReference type="InterPro" id="IPR009078">
    <property type="entry name" value="Ferritin-like_SF"/>
</dbReference>
<dbReference type="PANTHER" id="PTHR33531">
    <property type="entry name" value="RUBRERYTHRIN SUBFAMILY"/>
    <property type="match status" value="1"/>
</dbReference>
<evidence type="ECO:0000259" key="1">
    <source>
        <dbReference type="Pfam" id="PF02915"/>
    </source>
</evidence>
<feature type="domain" description="Rubrerythrin diiron-binding" evidence="1">
    <location>
        <begin position="11"/>
        <end position="154"/>
    </location>
</feature>
<sequence>MWNLSRFEPSEVIDLAAEIEKKGAEFYRRLADKCEHLEAKKLLSYLAAEEDRHQADFIKLGEDFEGTNPRESYPGEYFDYMKSTAETHMFNDDHRLTRMVDDAVSPEEILLLAASFEKDSILFFIGFRRFTSKNKQQVVDDLIREEEGHLQKLAVLRRQIGEE</sequence>
<dbReference type="PANTHER" id="PTHR33531:SF7">
    <property type="entry name" value="HYPOTHETICAL MEMBRANE PROTEIN, CONSERVED"/>
    <property type="match status" value="1"/>
</dbReference>
<organism evidence="2 3">
    <name type="scientific">Metallumcola ferriviriculae</name>
    <dbReference type="NCBI Taxonomy" id="3039180"/>
    <lineage>
        <taxon>Bacteria</taxon>
        <taxon>Bacillati</taxon>
        <taxon>Bacillota</taxon>
        <taxon>Clostridia</taxon>
        <taxon>Neomoorellales</taxon>
        <taxon>Desulfitibacteraceae</taxon>
        <taxon>Metallumcola</taxon>
    </lineage>
</organism>
<dbReference type="SUPFAM" id="SSF47240">
    <property type="entry name" value="Ferritin-like"/>
    <property type="match status" value="1"/>
</dbReference>
<gene>
    <name evidence="2" type="ORF">MFMK1_002903</name>
</gene>
<dbReference type="EMBL" id="CP121694">
    <property type="protein sequence ID" value="WRO23057.1"/>
    <property type="molecule type" value="Genomic_DNA"/>
</dbReference>
<dbReference type="RefSeq" id="WP_366922445.1">
    <property type="nucleotide sequence ID" value="NZ_CP121694.1"/>
</dbReference>
<protein>
    <submittedName>
        <fullName evidence="2">Ferritin family protein</fullName>
    </submittedName>
</protein>
<name>A0AAU0URP6_9FIRM</name>
<dbReference type="GO" id="GO:0016491">
    <property type="term" value="F:oxidoreductase activity"/>
    <property type="evidence" value="ECO:0007669"/>
    <property type="project" value="InterPro"/>
</dbReference>
<proteinExistence type="predicted"/>
<dbReference type="Pfam" id="PF02915">
    <property type="entry name" value="Rubrerythrin"/>
    <property type="match status" value="1"/>
</dbReference>
<dbReference type="GO" id="GO:0046872">
    <property type="term" value="F:metal ion binding"/>
    <property type="evidence" value="ECO:0007669"/>
    <property type="project" value="InterPro"/>
</dbReference>